<evidence type="ECO:0000313" key="2">
    <source>
        <dbReference type="EMBL" id="KKN44198.1"/>
    </source>
</evidence>
<proteinExistence type="predicted"/>
<feature type="region of interest" description="Disordered" evidence="1">
    <location>
        <begin position="77"/>
        <end position="100"/>
    </location>
</feature>
<organism evidence="2">
    <name type="scientific">marine sediment metagenome</name>
    <dbReference type="NCBI Taxonomy" id="412755"/>
    <lineage>
        <taxon>unclassified sequences</taxon>
        <taxon>metagenomes</taxon>
        <taxon>ecological metagenomes</taxon>
    </lineage>
</organism>
<feature type="compositionally biased region" description="Basic residues" evidence="1">
    <location>
        <begin position="81"/>
        <end position="91"/>
    </location>
</feature>
<reference evidence="2" key="1">
    <citation type="journal article" date="2015" name="Nature">
        <title>Complex archaea that bridge the gap between prokaryotes and eukaryotes.</title>
        <authorList>
            <person name="Spang A."/>
            <person name="Saw J.H."/>
            <person name="Jorgensen S.L."/>
            <person name="Zaremba-Niedzwiedzka K."/>
            <person name="Martijn J."/>
            <person name="Lind A.E."/>
            <person name="van Eijk R."/>
            <person name="Schleper C."/>
            <person name="Guy L."/>
            <person name="Ettema T.J."/>
        </authorList>
    </citation>
    <scope>NUCLEOTIDE SEQUENCE</scope>
</reference>
<sequence>MTAKKVKEVKSQDKLTINNISVGDVISDSTRNPKEWKVDDDLIEQMRRYEQESNKNAIWKEKITGMFLYFKYYKDNPQEKKKSKKPDRKSKKVEDEIDEEDELEQAIEEVVDEEDLLLDCIEDYKAEYNVKKVNTNTKKFKTFFEEWNKSN</sequence>
<evidence type="ECO:0000256" key="1">
    <source>
        <dbReference type="SAM" id="MobiDB-lite"/>
    </source>
</evidence>
<comment type="caution">
    <text evidence="2">The sequence shown here is derived from an EMBL/GenBank/DDBJ whole genome shotgun (WGS) entry which is preliminary data.</text>
</comment>
<gene>
    <name evidence="2" type="ORF">LCGC14_0695450</name>
</gene>
<protein>
    <submittedName>
        <fullName evidence="2">Uncharacterized protein</fullName>
    </submittedName>
</protein>
<dbReference type="EMBL" id="LAZR01001463">
    <property type="protein sequence ID" value="KKN44198.1"/>
    <property type="molecule type" value="Genomic_DNA"/>
</dbReference>
<accession>A0A0F9TS22</accession>
<name>A0A0F9TS22_9ZZZZ</name>
<dbReference type="AlphaFoldDB" id="A0A0F9TS22"/>